<comment type="caution">
    <text evidence="5">The sequence shown here is derived from an EMBL/GenBank/DDBJ whole genome shotgun (WGS) entry which is preliminary data.</text>
</comment>
<name>A0AAE1ZLY7_SCHME</name>
<evidence type="ECO:0000313" key="6">
    <source>
        <dbReference type="Proteomes" id="UP001292079"/>
    </source>
</evidence>
<dbReference type="EMBL" id="JALJAT010000001">
    <property type="protein sequence ID" value="KAK4475879.1"/>
    <property type="molecule type" value="Genomic_DNA"/>
</dbReference>
<keyword evidence="2" id="KW-0061">Asparagine biosynthesis</keyword>
<keyword evidence="1" id="KW-0028">Amino-acid biosynthesis</keyword>
<dbReference type="CDD" id="cd01991">
    <property type="entry name" value="Asn_synthase_B_C"/>
    <property type="match status" value="1"/>
</dbReference>
<dbReference type="Gene3D" id="3.40.50.620">
    <property type="entry name" value="HUPs"/>
    <property type="match status" value="1"/>
</dbReference>
<dbReference type="GO" id="GO:0006529">
    <property type="term" value="P:asparagine biosynthetic process"/>
    <property type="evidence" value="ECO:0007669"/>
    <property type="project" value="UniProtKB-KW"/>
</dbReference>
<dbReference type="InterPro" id="IPR001962">
    <property type="entry name" value="Asn_synthase"/>
</dbReference>
<dbReference type="PANTHER" id="PTHR45937">
    <property type="entry name" value="ASPARAGINE SYNTHETASE DOMAIN-CONTAINING PROTEIN 1"/>
    <property type="match status" value="1"/>
</dbReference>
<evidence type="ECO:0000313" key="5">
    <source>
        <dbReference type="EMBL" id="KAK4475879.1"/>
    </source>
</evidence>
<evidence type="ECO:0000259" key="4">
    <source>
        <dbReference type="Pfam" id="PF00733"/>
    </source>
</evidence>
<feature type="domain" description="Asparagine synthetase" evidence="4">
    <location>
        <begin position="326"/>
        <end position="368"/>
    </location>
</feature>
<reference evidence="5" key="2">
    <citation type="journal article" date="2023" name="Infect Dis Poverty">
        <title>Chromosome-scale genome of the human blood fluke Schistosoma mekongi and its implications for public health.</title>
        <authorList>
            <person name="Zhou M."/>
            <person name="Xu L."/>
            <person name="Xu D."/>
            <person name="Chen W."/>
            <person name="Khan J."/>
            <person name="Hu Y."/>
            <person name="Huang H."/>
            <person name="Wei H."/>
            <person name="Zhang Y."/>
            <person name="Chusongsang P."/>
            <person name="Tanasarnprasert K."/>
            <person name="Hu X."/>
            <person name="Limpanont Y."/>
            <person name="Lv Z."/>
        </authorList>
    </citation>
    <scope>NUCLEOTIDE SEQUENCE</scope>
    <source>
        <strain evidence="5">LV_2022a</strain>
    </source>
</reference>
<gene>
    <name evidence="5" type="ORF">MN116_001126</name>
</gene>
<dbReference type="GO" id="GO:0004066">
    <property type="term" value="F:asparagine synthase (glutamine-hydrolyzing) activity"/>
    <property type="evidence" value="ECO:0007669"/>
    <property type="project" value="InterPro"/>
</dbReference>
<protein>
    <recommendedName>
        <fullName evidence="4">Asparagine synthetase domain-containing protein</fullName>
    </recommendedName>
</protein>
<dbReference type="PANTHER" id="PTHR45937:SF1">
    <property type="entry name" value="ASPARAGINE SYNTHETASE DOMAIN-CONTAINING PROTEIN 1"/>
    <property type="match status" value="1"/>
</dbReference>
<keyword evidence="6" id="KW-1185">Reference proteome</keyword>
<evidence type="ECO:0000256" key="1">
    <source>
        <dbReference type="ARBA" id="ARBA00022605"/>
    </source>
</evidence>
<dbReference type="Proteomes" id="UP001292079">
    <property type="component" value="Unassembled WGS sequence"/>
</dbReference>
<evidence type="ECO:0000256" key="3">
    <source>
        <dbReference type="ARBA" id="ARBA00022962"/>
    </source>
</evidence>
<dbReference type="InterPro" id="IPR014729">
    <property type="entry name" value="Rossmann-like_a/b/a_fold"/>
</dbReference>
<dbReference type="Pfam" id="PF00733">
    <property type="entry name" value="Asn_synthase"/>
    <property type="match status" value="2"/>
</dbReference>
<dbReference type="AlphaFoldDB" id="A0AAE1ZLY7"/>
<organism evidence="5 6">
    <name type="scientific">Schistosoma mekongi</name>
    <name type="common">Parasitic worm</name>
    <dbReference type="NCBI Taxonomy" id="38744"/>
    <lineage>
        <taxon>Eukaryota</taxon>
        <taxon>Metazoa</taxon>
        <taxon>Spiralia</taxon>
        <taxon>Lophotrochozoa</taxon>
        <taxon>Platyhelminthes</taxon>
        <taxon>Trematoda</taxon>
        <taxon>Digenea</taxon>
        <taxon>Strigeidida</taxon>
        <taxon>Schistosomatoidea</taxon>
        <taxon>Schistosomatidae</taxon>
        <taxon>Schistosoma</taxon>
    </lineage>
</organism>
<accession>A0AAE1ZLY7</accession>
<sequence>MLNFSLFVSVTPNSPEVYTQVEDSNSLQFQSILDANSIFYHTLGRSCWKIAKVPGGCITIIYSSSVFSDQLSLDSHQFLVQSNPGCDILFWSGQIYSSSEITIARKIESENPNVGQVLLDAFSKEKEVAGVVNLINSLIGSFILIFVNIESNRIYFTRDRCGRHSVVARRFTKVPDDSLCIDSISSMVIQTRPSVPEVTLELLERNAKDWFEIPACGIFVSKVVCDNENVFLSDVNLYPWSEQHLPLCPSSLSVFVNRVLSKHQNHCSRVLPNVYTSITFKEAQHKLLELLLAVVSDSVNYDLLFDLNYSFNLFNVAGNNWSGSLFGLLFSGGLDSSVIAVILDRFVPKNQSIDLINVGFQRKRSDTSVSSSTCLDSINLISAEEAPDRITALKSYEELCRLSPQRKWNLIKVNVSVSEIQEARIKHVWPLLLPGHTTVLDDSLGLALWFAARGEGVLHTSSDLEAKCISSVKFLFLGSGIDEQLAGYSRHLTIYKKFGAEALQRELSKEILYISSRNLGRDDRLISAHGRMARLPYLDDRIIEFLAKVPVEFKINPDLPKGQGEKLLLRQVALMLNLNYASKQPKRAMQFGSRVAKAEGSKHFTGSADQTKFTYQSETQN</sequence>
<keyword evidence="3" id="KW-0315">Glutamine amidotransferase</keyword>
<dbReference type="SUPFAM" id="SSF52402">
    <property type="entry name" value="Adenine nucleotide alpha hydrolases-like"/>
    <property type="match status" value="1"/>
</dbReference>
<reference evidence="5" key="1">
    <citation type="submission" date="2022-04" db="EMBL/GenBank/DDBJ databases">
        <authorList>
            <person name="Xu L."/>
            <person name="Lv Z."/>
        </authorList>
    </citation>
    <scope>NUCLEOTIDE SEQUENCE</scope>
    <source>
        <strain evidence="5">LV_2022a</strain>
    </source>
</reference>
<feature type="domain" description="Asparagine synthetase" evidence="4">
    <location>
        <begin position="499"/>
        <end position="589"/>
    </location>
</feature>
<proteinExistence type="predicted"/>
<dbReference type="InterPro" id="IPR051857">
    <property type="entry name" value="Asn_synthetase_domain"/>
</dbReference>
<evidence type="ECO:0000256" key="2">
    <source>
        <dbReference type="ARBA" id="ARBA00022888"/>
    </source>
</evidence>